<dbReference type="EMBL" id="JAJHVV010000018">
    <property type="protein sequence ID" value="MCK6265664.1"/>
    <property type="molecule type" value="Genomic_DNA"/>
</dbReference>
<comment type="similarity">
    <text evidence="2">Belongs to the 'phage' integrase family.</text>
</comment>
<dbReference type="PROSITE" id="PS51898">
    <property type="entry name" value="TYR_RECOMBINASE"/>
    <property type="match status" value="1"/>
</dbReference>
<keyword evidence="6" id="KW-0233">DNA recombination</keyword>
<evidence type="ECO:0000256" key="5">
    <source>
        <dbReference type="ARBA" id="ARBA00023125"/>
    </source>
</evidence>
<evidence type="ECO:0000259" key="10">
    <source>
        <dbReference type="PROSITE" id="PS51898"/>
    </source>
</evidence>
<dbReference type="GO" id="GO:0015074">
    <property type="term" value="P:DNA integration"/>
    <property type="evidence" value="ECO:0007669"/>
    <property type="project" value="UniProtKB-KW"/>
</dbReference>
<comment type="subunit">
    <text evidence="8">Forms a cyclic heterotetrameric complex composed of two molecules of XerC and two molecules of XerD.</text>
</comment>
<accession>A0A9X1XMT7</accession>
<dbReference type="Pfam" id="PF00589">
    <property type="entry name" value="Phage_integrase"/>
    <property type="match status" value="1"/>
</dbReference>
<comment type="function">
    <text evidence="7">Site-specific tyrosine recombinase, which acts by catalyzing the cutting and rejoining of the recombining DNA molecules. The XerC-XerD complex is essential to convert dimers of the bacterial chromosome into monomers to permit their segregation at cell division. It also contributes to the segregational stability of plasmids.</text>
</comment>
<dbReference type="FunFam" id="1.10.443.10:FF:000007">
    <property type="entry name" value="Tyrosine recombinase XerC"/>
    <property type="match status" value="1"/>
</dbReference>
<protein>
    <submittedName>
        <fullName evidence="12">Integron integrase</fullName>
    </submittedName>
</protein>
<dbReference type="GO" id="GO:0006310">
    <property type="term" value="P:DNA recombination"/>
    <property type="evidence" value="ECO:0007669"/>
    <property type="project" value="UniProtKB-KW"/>
</dbReference>
<evidence type="ECO:0000256" key="8">
    <source>
        <dbReference type="ARBA" id="ARBA00038613"/>
    </source>
</evidence>
<keyword evidence="4" id="KW-0229">DNA integration</keyword>
<dbReference type="SUPFAM" id="SSF56349">
    <property type="entry name" value="DNA breaking-rejoining enzymes"/>
    <property type="match status" value="1"/>
</dbReference>
<dbReference type="InterPro" id="IPR050090">
    <property type="entry name" value="Tyrosine_recombinase_XerCD"/>
</dbReference>
<dbReference type="Proteomes" id="UP001139559">
    <property type="component" value="Unassembled WGS sequence"/>
</dbReference>
<evidence type="ECO:0000313" key="12">
    <source>
        <dbReference type="EMBL" id="MCK6265664.1"/>
    </source>
</evidence>
<dbReference type="GO" id="GO:0005737">
    <property type="term" value="C:cytoplasm"/>
    <property type="evidence" value="ECO:0007669"/>
    <property type="project" value="UniProtKB-SubCell"/>
</dbReference>
<dbReference type="PANTHER" id="PTHR30349">
    <property type="entry name" value="PHAGE INTEGRASE-RELATED"/>
    <property type="match status" value="1"/>
</dbReference>
<dbReference type="InterPro" id="IPR011010">
    <property type="entry name" value="DNA_brk_join_enz"/>
</dbReference>
<evidence type="ECO:0000256" key="6">
    <source>
        <dbReference type="ARBA" id="ARBA00023172"/>
    </source>
</evidence>
<gene>
    <name evidence="12" type="ORF">KP803_20615</name>
</gene>
<comment type="subcellular location">
    <subcellularLocation>
        <location evidence="1">Cytoplasm</location>
    </subcellularLocation>
</comment>
<evidence type="ECO:0000256" key="9">
    <source>
        <dbReference type="PROSITE-ProRule" id="PRU01248"/>
    </source>
</evidence>
<evidence type="ECO:0000256" key="7">
    <source>
        <dbReference type="ARBA" id="ARBA00037721"/>
    </source>
</evidence>
<evidence type="ECO:0000256" key="3">
    <source>
        <dbReference type="ARBA" id="ARBA00022490"/>
    </source>
</evidence>
<evidence type="ECO:0000259" key="11">
    <source>
        <dbReference type="PROSITE" id="PS51900"/>
    </source>
</evidence>
<dbReference type="PANTHER" id="PTHR30349:SF64">
    <property type="entry name" value="PROPHAGE INTEGRASE INTD-RELATED"/>
    <property type="match status" value="1"/>
</dbReference>
<evidence type="ECO:0000256" key="1">
    <source>
        <dbReference type="ARBA" id="ARBA00004496"/>
    </source>
</evidence>
<keyword evidence="5 9" id="KW-0238">DNA-binding</keyword>
<dbReference type="InterPro" id="IPR004107">
    <property type="entry name" value="Integrase_SAM-like_N"/>
</dbReference>
<dbReference type="RefSeq" id="WP_248010730.1">
    <property type="nucleotide sequence ID" value="NZ_JAJHVV010000018.1"/>
</dbReference>
<comment type="caution">
    <text evidence="12">The sequence shown here is derived from an EMBL/GenBank/DDBJ whole genome shotgun (WGS) entry which is preliminary data.</text>
</comment>
<feature type="domain" description="Core-binding (CB)" evidence="11">
    <location>
        <begin position="1"/>
        <end position="83"/>
    </location>
</feature>
<dbReference type="InterPro" id="IPR011946">
    <property type="entry name" value="Integrase_integron-type"/>
</dbReference>
<dbReference type="AlphaFoldDB" id="A0A9X1XMT7"/>
<sequence>MKSPFLNYIREYMASRHYAQKTIKAYVYWIKQYIFYHNKHHPKELGVKEVEAFLSDLVLSRNLAARSQSQALNALVFLYKHIIAEPIDIDMRFRRSVKDKKLPTVLTQLEVKELLVNVDPLYLLPAQLMYGSGLRLMECLRLRYQDIDFDYSALRVWRGKGNKNRIVTLAKELHLPLNRQLEHVKLIWQQDRNQQDYEGVWLPDALVKKYPNANQELNWQYLFPSLRRSVDPTSLLSRRHHINESSVQKAIKNAANKSKVNKNISCHTLRHSFATHLLETGSDIRTVQEQLGHTDVKTTQIYTHVLDRGASGVKSPLSHIFVNT</sequence>
<dbReference type="Gene3D" id="1.10.443.10">
    <property type="entry name" value="Intergrase catalytic core"/>
    <property type="match status" value="1"/>
</dbReference>
<dbReference type="InterPro" id="IPR002104">
    <property type="entry name" value="Integrase_catalytic"/>
</dbReference>
<dbReference type="GO" id="GO:0003677">
    <property type="term" value="F:DNA binding"/>
    <property type="evidence" value="ECO:0007669"/>
    <property type="project" value="UniProtKB-UniRule"/>
</dbReference>
<dbReference type="InterPro" id="IPR010998">
    <property type="entry name" value="Integrase_recombinase_N"/>
</dbReference>
<dbReference type="InterPro" id="IPR044068">
    <property type="entry name" value="CB"/>
</dbReference>
<reference evidence="12" key="1">
    <citation type="submission" date="2021-11" db="EMBL/GenBank/DDBJ databases">
        <title>Vibrio ZSDE26 sp. nov. and Vibrio ZSDZ34 sp. nov., isolated from coastal seawater in Qingdao.</title>
        <authorList>
            <person name="Zhang P."/>
        </authorList>
    </citation>
    <scope>NUCLEOTIDE SEQUENCE</scope>
    <source>
        <strain evidence="12">ZSDE26</strain>
    </source>
</reference>
<feature type="domain" description="Tyr recombinase" evidence="10">
    <location>
        <begin position="101"/>
        <end position="315"/>
    </location>
</feature>
<evidence type="ECO:0000313" key="13">
    <source>
        <dbReference type="Proteomes" id="UP001139559"/>
    </source>
</evidence>
<name>A0A9X1XMT7_9VIBR</name>
<dbReference type="PROSITE" id="PS51900">
    <property type="entry name" value="CB"/>
    <property type="match status" value="1"/>
</dbReference>
<dbReference type="InterPro" id="IPR013762">
    <property type="entry name" value="Integrase-like_cat_sf"/>
</dbReference>
<evidence type="ECO:0000256" key="4">
    <source>
        <dbReference type="ARBA" id="ARBA00022908"/>
    </source>
</evidence>
<dbReference type="Pfam" id="PF13495">
    <property type="entry name" value="Phage_int_SAM_4"/>
    <property type="match status" value="1"/>
</dbReference>
<proteinExistence type="inferred from homology"/>
<organism evidence="12 13">
    <name type="scientific">Vibrio amylolyticus</name>
    <dbReference type="NCBI Taxonomy" id="2847292"/>
    <lineage>
        <taxon>Bacteria</taxon>
        <taxon>Pseudomonadati</taxon>
        <taxon>Pseudomonadota</taxon>
        <taxon>Gammaproteobacteria</taxon>
        <taxon>Vibrionales</taxon>
        <taxon>Vibrionaceae</taxon>
        <taxon>Vibrio</taxon>
    </lineage>
</organism>
<keyword evidence="13" id="KW-1185">Reference proteome</keyword>
<dbReference type="Gene3D" id="1.10.150.130">
    <property type="match status" value="1"/>
</dbReference>
<evidence type="ECO:0000256" key="2">
    <source>
        <dbReference type="ARBA" id="ARBA00008857"/>
    </source>
</evidence>
<dbReference type="NCBIfam" id="TIGR02249">
    <property type="entry name" value="integrase_gron"/>
    <property type="match status" value="1"/>
</dbReference>
<keyword evidence="3" id="KW-0963">Cytoplasm</keyword>